<proteinExistence type="predicted"/>
<protein>
    <submittedName>
        <fullName evidence="1">Uncharacterized protein</fullName>
    </submittedName>
</protein>
<dbReference type="OrthoDB" id="1741743at2759"/>
<reference evidence="1 2" key="1">
    <citation type="submission" date="2020-06" db="EMBL/GenBank/DDBJ databases">
        <title>Transcriptomic and genomic resources for Thalictrum thalictroides and T. hernandezii: Facilitating candidate gene discovery in an emerging model plant lineage.</title>
        <authorList>
            <person name="Arias T."/>
            <person name="Riano-Pachon D.M."/>
            <person name="Di Stilio V.S."/>
        </authorList>
    </citation>
    <scope>NUCLEOTIDE SEQUENCE [LARGE SCALE GENOMIC DNA]</scope>
    <source>
        <strain evidence="2">cv. WT478/WT964</strain>
        <tissue evidence="1">Leaves</tissue>
    </source>
</reference>
<organism evidence="1 2">
    <name type="scientific">Thalictrum thalictroides</name>
    <name type="common">Rue-anemone</name>
    <name type="synonym">Anemone thalictroides</name>
    <dbReference type="NCBI Taxonomy" id="46969"/>
    <lineage>
        <taxon>Eukaryota</taxon>
        <taxon>Viridiplantae</taxon>
        <taxon>Streptophyta</taxon>
        <taxon>Embryophyta</taxon>
        <taxon>Tracheophyta</taxon>
        <taxon>Spermatophyta</taxon>
        <taxon>Magnoliopsida</taxon>
        <taxon>Ranunculales</taxon>
        <taxon>Ranunculaceae</taxon>
        <taxon>Thalictroideae</taxon>
        <taxon>Thalictrum</taxon>
    </lineage>
</organism>
<evidence type="ECO:0000313" key="2">
    <source>
        <dbReference type="Proteomes" id="UP000554482"/>
    </source>
</evidence>
<comment type="caution">
    <text evidence="1">The sequence shown here is derived from an EMBL/GenBank/DDBJ whole genome shotgun (WGS) entry which is preliminary data.</text>
</comment>
<accession>A0A7J6WJ09</accession>
<dbReference type="Proteomes" id="UP000554482">
    <property type="component" value="Unassembled WGS sequence"/>
</dbReference>
<sequence length="83" mass="9641">MAATYIPFGKQPDWKRHPAYSAMCISEGDINILNIPPLRHNPHSMPPLIWFDFAKCMTFRLSNYLTVCFEITSTGNLEFLTRY</sequence>
<name>A0A7J6WJ09_THATH</name>
<keyword evidence="2" id="KW-1185">Reference proteome</keyword>
<evidence type="ECO:0000313" key="1">
    <source>
        <dbReference type="EMBL" id="KAF5196938.1"/>
    </source>
</evidence>
<dbReference type="AlphaFoldDB" id="A0A7J6WJ09"/>
<gene>
    <name evidence="1" type="ORF">FRX31_013473</name>
</gene>
<dbReference type="EMBL" id="JABWDY010015319">
    <property type="protein sequence ID" value="KAF5196938.1"/>
    <property type="molecule type" value="Genomic_DNA"/>
</dbReference>